<keyword evidence="6 10" id="KW-0443">Lipid metabolism</keyword>
<sequence length="198" mass="20667">MLIDIVLLITAYLVGSISTAVVVCKMMGLPDPRQQGSGNPGATNVLRMSGKKPAALTLAGDFLKGTLPVVLAAVAGRSPETMALCGLAAFLGHLYPVFFGFKGGKGVATGLGVLLAWSWLGLLATGATWLIVAFLFRFSSLAALTSFLLAPIYMVLFGAPTALVLGMAAITALTYWRHRSNIRNLLNGTEGKIGTPKS</sequence>
<gene>
    <name evidence="10" type="primary">plsY</name>
    <name evidence="11" type="ORF">J2T57_000287</name>
</gene>
<evidence type="ECO:0000256" key="4">
    <source>
        <dbReference type="ARBA" id="ARBA00022692"/>
    </source>
</evidence>
<dbReference type="Pfam" id="PF02660">
    <property type="entry name" value="G3P_acyltransf"/>
    <property type="match status" value="1"/>
</dbReference>
<evidence type="ECO:0000313" key="12">
    <source>
        <dbReference type="Proteomes" id="UP001205843"/>
    </source>
</evidence>
<proteinExistence type="inferred from homology"/>
<evidence type="ECO:0000256" key="3">
    <source>
        <dbReference type="ARBA" id="ARBA00022679"/>
    </source>
</evidence>
<keyword evidence="9 10" id="KW-1208">Phospholipid metabolism</keyword>
<comment type="pathway">
    <text evidence="10">Lipid metabolism; phospholipid metabolism.</text>
</comment>
<evidence type="ECO:0000256" key="2">
    <source>
        <dbReference type="ARBA" id="ARBA00022516"/>
    </source>
</evidence>
<feature type="transmembrane region" description="Helical" evidence="10">
    <location>
        <begin position="54"/>
        <end position="75"/>
    </location>
</feature>
<feature type="transmembrane region" description="Helical" evidence="10">
    <location>
        <begin position="148"/>
        <end position="176"/>
    </location>
</feature>
<dbReference type="PANTHER" id="PTHR30309">
    <property type="entry name" value="INNER MEMBRANE PROTEIN YGIH"/>
    <property type="match status" value="1"/>
</dbReference>
<accession>A0AAE3G059</accession>
<dbReference type="GO" id="GO:0008654">
    <property type="term" value="P:phospholipid biosynthetic process"/>
    <property type="evidence" value="ECO:0007669"/>
    <property type="project" value="UniProtKB-UniRule"/>
</dbReference>
<dbReference type="EMBL" id="JALJXV010000001">
    <property type="protein sequence ID" value="MCP1673195.1"/>
    <property type="molecule type" value="Genomic_DNA"/>
</dbReference>
<evidence type="ECO:0000256" key="10">
    <source>
        <dbReference type="HAMAP-Rule" id="MF_01043"/>
    </source>
</evidence>
<keyword evidence="7 10" id="KW-0472">Membrane</keyword>
<dbReference type="RefSeq" id="WP_253473138.1">
    <property type="nucleotide sequence ID" value="NZ_JALJXV010000001.1"/>
</dbReference>
<dbReference type="NCBIfam" id="TIGR00023">
    <property type="entry name" value="glycerol-3-phosphate 1-O-acyltransferase PlsY"/>
    <property type="match status" value="1"/>
</dbReference>
<evidence type="ECO:0000313" key="11">
    <source>
        <dbReference type="EMBL" id="MCP1673195.1"/>
    </source>
</evidence>
<evidence type="ECO:0000256" key="8">
    <source>
        <dbReference type="ARBA" id="ARBA00023209"/>
    </source>
</evidence>
<comment type="function">
    <text evidence="10">Catalyzes the transfer of an acyl group from acyl-phosphate (acyl-PO(4)) to glycerol-3-phosphate (G3P) to form lysophosphatidic acid (LPA). This enzyme utilizes acyl-phosphate as fatty acyl donor, but not acyl-CoA or acyl-ACP.</text>
</comment>
<dbReference type="SMART" id="SM01207">
    <property type="entry name" value="G3P_acyltransf"/>
    <property type="match status" value="1"/>
</dbReference>
<comment type="subunit">
    <text evidence="10">Probably interacts with PlsX.</text>
</comment>
<comment type="subcellular location">
    <subcellularLocation>
        <location evidence="10">Cell membrane</location>
        <topology evidence="10">Multi-pass membrane protein</topology>
    </subcellularLocation>
</comment>
<keyword evidence="3 10" id="KW-0808">Transferase</keyword>
<evidence type="ECO:0000256" key="7">
    <source>
        <dbReference type="ARBA" id="ARBA00023136"/>
    </source>
</evidence>
<dbReference type="Proteomes" id="UP001205843">
    <property type="component" value="Unassembled WGS sequence"/>
</dbReference>
<dbReference type="GO" id="GO:0043772">
    <property type="term" value="F:acyl-phosphate glycerol-3-phosphate acyltransferase activity"/>
    <property type="evidence" value="ECO:0007669"/>
    <property type="project" value="UniProtKB-UniRule"/>
</dbReference>
<keyword evidence="4 10" id="KW-0812">Transmembrane</keyword>
<dbReference type="GO" id="GO:0005886">
    <property type="term" value="C:plasma membrane"/>
    <property type="evidence" value="ECO:0007669"/>
    <property type="project" value="UniProtKB-SubCell"/>
</dbReference>
<comment type="caution">
    <text evidence="11">The sequence shown here is derived from an EMBL/GenBank/DDBJ whole genome shotgun (WGS) entry which is preliminary data.</text>
</comment>
<keyword evidence="12" id="KW-1185">Reference proteome</keyword>
<dbReference type="PANTHER" id="PTHR30309:SF0">
    <property type="entry name" value="GLYCEROL-3-PHOSPHATE ACYLTRANSFERASE-RELATED"/>
    <property type="match status" value="1"/>
</dbReference>
<evidence type="ECO:0000256" key="5">
    <source>
        <dbReference type="ARBA" id="ARBA00022989"/>
    </source>
</evidence>
<keyword evidence="2 10" id="KW-0444">Lipid biosynthesis</keyword>
<evidence type="ECO:0000256" key="9">
    <source>
        <dbReference type="ARBA" id="ARBA00023264"/>
    </source>
</evidence>
<dbReference type="EC" id="2.3.1.275" evidence="10"/>
<feature type="transmembrane region" description="Helical" evidence="10">
    <location>
        <begin position="113"/>
        <end position="136"/>
    </location>
</feature>
<feature type="transmembrane region" description="Helical" evidence="10">
    <location>
        <begin position="6"/>
        <end position="24"/>
    </location>
</feature>
<organism evidence="11 12">
    <name type="scientific">Natronocella acetinitrilica</name>
    <dbReference type="NCBI Taxonomy" id="414046"/>
    <lineage>
        <taxon>Bacteria</taxon>
        <taxon>Pseudomonadati</taxon>
        <taxon>Pseudomonadota</taxon>
        <taxon>Gammaproteobacteria</taxon>
        <taxon>Chromatiales</taxon>
        <taxon>Ectothiorhodospiraceae</taxon>
        <taxon>Natronocella</taxon>
    </lineage>
</organism>
<evidence type="ECO:0000256" key="1">
    <source>
        <dbReference type="ARBA" id="ARBA00022475"/>
    </source>
</evidence>
<keyword evidence="8 10" id="KW-0594">Phospholipid biosynthesis</keyword>
<reference evidence="11" key="1">
    <citation type="submission" date="2022-03" db="EMBL/GenBank/DDBJ databases">
        <title>Genomic Encyclopedia of Type Strains, Phase III (KMG-III): the genomes of soil and plant-associated and newly described type strains.</title>
        <authorList>
            <person name="Whitman W."/>
        </authorList>
    </citation>
    <scope>NUCLEOTIDE SEQUENCE</scope>
    <source>
        <strain evidence="11">ANL 6-2</strain>
    </source>
</reference>
<keyword evidence="5 10" id="KW-1133">Transmembrane helix</keyword>
<name>A0AAE3G059_9GAMM</name>
<keyword evidence="11" id="KW-0012">Acyltransferase</keyword>
<evidence type="ECO:0000256" key="6">
    <source>
        <dbReference type="ARBA" id="ARBA00023098"/>
    </source>
</evidence>
<keyword evidence="1 10" id="KW-1003">Cell membrane</keyword>
<comment type="similarity">
    <text evidence="10">Belongs to the PlsY family.</text>
</comment>
<protein>
    <recommendedName>
        <fullName evidence="10">Glycerol-3-phosphate acyltransferase</fullName>
    </recommendedName>
    <alternativeName>
        <fullName evidence="10">Acyl-PO4 G3P acyltransferase</fullName>
    </alternativeName>
    <alternativeName>
        <fullName evidence="10">Acyl-phosphate--glycerol-3-phosphate acyltransferase</fullName>
    </alternativeName>
    <alternativeName>
        <fullName evidence="10">G3P acyltransferase</fullName>
        <shortName evidence="10">GPAT</shortName>
        <ecNumber evidence="10">2.3.1.275</ecNumber>
    </alternativeName>
    <alternativeName>
        <fullName evidence="10">Lysophosphatidic acid synthase</fullName>
        <shortName evidence="10">LPA synthase</shortName>
    </alternativeName>
</protein>
<dbReference type="AlphaFoldDB" id="A0AAE3G059"/>
<feature type="transmembrane region" description="Helical" evidence="10">
    <location>
        <begin position="81"/>
        <end position="101"/>
    </location>
</feature>
<dbReference type="HAMAP" id="MF_01043">
    <property type="entry name" value="PlsY"/>
    <property type="match status" value="1"/>
</dbReference>
<dbReference type="InterPro" id="IPR003811">
    <property type="entry name" value="G3P_acylTferase_PlsY"/>
</dbReference>
<comment type="catalytic activity">
    <reaction evidence="10">
        <text>an acyl phosphate + sn-glycerol 3-phosphate = a 1-acyl-sn-glycero-3-phosphate + phosphate</text>
        <dbReference type="Rhea" id="RHEA:34075"/>
        <dbReference type="ChEBI" id="CHEBI:43474"/>
        <dbReference type="ChEBI" id="CHEBI:57597"/>
        <dbReference type="ChEBI" id="CHEBI:57970"/>
        <dbReference type="ChEBI" id="CHEBI:59918"/>
        <dbReference type="EC" id="2.3.1.275"/>
    </reaction>
</comment>